<dbReference type="VEuPathDB" id="FungiDB:JI435_077400"/>
<dbReference type="RefSeq" id="XP_001798071.1">
    <property type="nucleotide sequence ID" value="XM_001798019.1"/>
</dbReference>
<organism evidence="3 4">
    <name type="scientific">Phaeosphaeria nodorum (strain SN15 / ATCC MYA-4574 / FGSC 10173)</name>
    <name type="common">Glume blotch fungus</name>
    <name type="synonym">Parastagonospora nodorum</name>
    <dbReference type="NCBI Taxonomy" id="321614"/>
    <lineage>
        <taxon>Eukaryota</taxon>
        <taxon>Fungi</taxon>
        <taxon>Dikarya</taxon>
        <taxon>Ascomycota</taxon>
        <taxon>Pezizomycotina</taxon>
        <taxon>Dothideomycetes</taxon>
        <taxon>Pleosporomycetidae</taxon>
        <taxon>Pleosporales</taxon>
        <taxon>Pleosporineae</taxon>
        <taxon>Phaeosphaeriaceae</taxon>
        <taxon>Parastagonospora</taxon>
    </lineage>
</organism>
<sequence length="271" mass="30206">MAPFQDYQPVKFARLLFYFMHADGHLELVKDEAEQPQALDSASSEAFLEDEVHQEPTNNDALSKSTEAEGQQEPQSNGTYSGSLTRLQAGYLHAIGVLDERLKRQQQELDLAHADLQYMDFLQHQNKQLTLDLNASRSVAQEMRSAPLEKKLAEKNATLKDKNEKIFDLEQTIGRLQNELYQPKREPLGVGAWLPGQQNHNNVSAAGLLQQNSYEGELKMEPTPYDRKNIGATEKGNAAKKRKLVDLTCAGKDGLSNQDSGADQVVRGGNV</sequence>
<dbReference type="AlphaFoldDB" id="Q0UKH4"/>
<accession>Q0UKH4</accession>
<feature type="region of interest" description="Disordered" evidence="2">
    <location>
        <begin position="221"/>
        <end position="271"/>
    </location>
</feature>
<name>Q0UKH4_PHANO</name>
<feature type="compositionally biased region" description="Polar residues" evidence="2">
    <location>
        <begin position="55"/>
        <end position="82"/>
    </location>
</feature>
<reference evidence="4" key="1">
    <citation type="journal article" date="2007" name="Plant Cell">
        <title>Dothideomycete-plant interactions illuminated by genome sequencing and EST analysis of the wheat pathogen Stagonospora nodorum.</title>
        <authorList>
            <person name="Hane J.K."/>
            <person name="Lowe R.G."/>
            <person name="Solomon P.S."/>
            <person name="Tan K.C."/>
            <person name="Schoch C.L."/>
            <person name="Spatafora J.W."/>
            <person name="Crous P.W."/>
            <person name="Kodira C."/>
            <person name="Birren B.W."/>
            <person name="Galagan J.E."/>
            <person name="Torriani S.F."/>
            <person name="McDonald B.A."/>
            <person name="Oliver R.P."/>
        </authorList>
    </citation>
    <scope>NUCLEOTIDE SEQUENCE [LARGE SCALE GENOMIC DNA]</scope>
    <source>
        <strain evidence="4">SN15 / ATCC MYA-4574 / FGSC 10173</strain>
    </source>
</reference>
<dbReference type="Proteomes" id="UP000001055">
    <property type="component" value="Unassembled WGS sequence"/>
</dbReference>
<evidence type="ECO:0000256" key="1">
    <source>
        <dbReference type="SAM" id="Coils"/>
    </source>
</evidence>
<feature type="coiled-coil region" evidence="1">
    <location>
        <begin position="152"/>
        <end position="179"/>
    </location>
</feature>
<feature type="region of interest" description="Disordered" evidence="2">
    <location>
        <begin position="49"/>
        <end position="82"/>
    </location>
</feature>
<evidence type="ECO:0000313" key="4">
    <source>
        <dbReference type="Proteomes" id="UP000001055"/>
    </source>
</evidence>
<evidence type="ECO:0000313" key="3">
    <source>
        <dbReference type="EMBL" id="EAT85206.1"/>
    </source>
</evidence>
<dbReference type="VEuPathDB" id="FungiDB:JI435_430750"/>
<dbReference type="EMBL" id="CH445335">
    <property type="protein sequence ID" value="EAT85206.1"/>
    <property type="molecule type" value="Genomic_DNA"/>
</dbReference>
<gene>
    <name evidence="3" type="ORF">SNOG_07740</name>
</gene>
<proteinExistence type="predicted"/>
<evidence type="ECO:0000256" key="2">
    <source>
        <dbReference type="SAM" id="MobiDB-lite"/>
    </source>
</evidence>
<dbReference type="KEGG" id="pno:SNOG_07740"/>
<protein>
    <submittedName>
        <fullName evidence="3">Uncharacterized protein</fullName>
    </submittedName>
</protein>
<dbReference type="GeneID" id="5974964"/>
<dbReference type="InParanoid" id="Q0UKH4"/>
<keyword evidence="1" id="KW-0175">Coiled coil</keyword>